<proteinExistence type="predicted"/>
<sequence length="1309" mass="138980">MALRRQPRLPDDITPEERERRIAELRERRRRRMRVLAVRSAIGTAALLVLGAALLYWLLATFGGRDFLLARIAGLLPAGTELTWSGAEGPASGPLVIHDLRYVQRSCPDVDGKPVAFDGCTDPAVLTFTARRVVLDPQITPLVGRRLRLDALDVEQATLDLPVTDSEFELPTWPEVLPRIDLPLALESDAIRVDGLRVTRAGAPLIDIASIRGGLDARRDDLRVHRLVVDSDRGLFSADGRYAPRDNYRTDLVATAVLPAPFARPRPRVGLIARGDLDHMDLAIGGRAPGPLRAHVGLRGKRWTLRARTDALDPSLLAGSGEPGTPLAFSFEADGQGGDANLQGELRRGDLHTVVRPSRLRLRERVLELHPLVVDVFEGRITATGRGDFSRPDDDDFRFTVEATGLRFGGQPAAPDPQPADPAPAIGVDAALEIAGRSADWTVSGTGDIRRDDLRASIELDGRGDLDRLVLRTLRAQAPGGALEANGEVAWAPALAWDIQARMAGFDPGYFVSGWDGAVDGRLAGTGRQRADGGIDLQVEASDLGGSLRGRRLSGQARFAMQGASPSKPRNDFEGTADLGLGDSRVQAEGRLDARVELDARFAPLQLADLLPDAAGSLRGTLRARGPRQAPDVEADVQGSGLRWAGYGASSLTLRGRLPWSRGDGALVLDAAGVDAGLALESIHVAAAGAVEDLRLEASARSGAIGTLDLRGTATRRGSGWRGEVSTLQLAPVRGAAWRLQSPASYAVAGAAWSLSRSCFVAEGGGSLCAQAQWPRSGLQVEAVQLPLALVEPYLPDREGGRRWSLRGDIDLDGEVRPAGRAWQGRVALRSADAGLRSSQRSRRDLLQLGNLRFDASFDPARLQAELAAALNDDGRITARVATGWDPGSPLSGTIEVDTDELTWLELFSPDIVEPAGRLTADLQLAGTRAQPALAGQARLADFSTELPALGILLEEGDVRLQAQADGSALIAGEVGSGEGRLAVDGSLSWRDASAPLVLRLHGDGVLLANTRDLRVVADPDVEVRYAARQPLRVTGTVTVPSAVIDLERLDQGVSASPDVVVLDPVDPERGAASPLQLDLTLAMGEDVRLRGFGLDGTLGGSLRVRAQPGREMVGNGTLDVGGVYSAYGQRLRITRGRLGFNGPVSDPLLDIRAERKIEAHGVTAGITVSGRASAPRADVWTDPSSDESQALSYLALGRPLSNLSSAEGQQLDAAAAALTAGGSMLAGQLGTKLGLDDAGVSESRALGGSVLGIGKQLSPRLYLGFGVSLLGTGQVLTLKYLLRRGFDLEIESSTLETRTSVNYRRESD</sequence>
<dbReference type="Pfam" id="PF04357">
    <property type="entry name" value="TamB"/>
    <property type="match status" value="1"/>
</dbReference>
<dbReference type="GO" id="GO:0097347">
    <property type="term" value="C:TAM protein secretion complex"/>
    <property type="evidence" value="ECO:0007669"/>
    <property type="project" value="TreeGrafter"/>
</dbReference>
<evidence type="ECO:0000256" key="2">
    <source>
        <dbReference type="ARBA" id="ARBA00022692"/>
    </source>
</evidence>
<feature type="region of interest" description="Disordered" evidence="5">
    <location>
        <begin position="561"/>
        <end position="580"/>
    </location>
</feature>
<dbReference type="GO" id="GO:0009306">
    <property type="term" value="P:protein secretion"/>
    <property type="evidence" value="ECO:0007669"/>
    <property type="project" value="InterPro"/>
</dbReference>
<feature type="transmembrane region" description="Helical" evidence="6">
    <location>
        <begin position="36"/>
        <end position="59"/>
    </location>
</feature>
<gene>
    <name evidence="8" type="ORF">FQY79_09010</name>
</gene>
<dbReference type="RefSeq" id="WP_146312597.1">
    <property type="nucleotide sequence ID" value="NZ_VOHE01000004.1"/>
</dbReference>
<evidence type="ECO:0000256" key="6">
    <source>
        <dbReference type="SAM" id="Phobius"/>
    </source>
</evidence>
<dbReference type="OrthoDB" id="5555605at2"/>
<name>A0A5C5TYN7_9GAMM</name>
<dbReference type="EMBL" id="VOHE01000004">
    <property type="protein sequence ID" value="TWT18777.1"/>
    <property type="molecule type" value="Genomic_DNA"/>
</dbReference>
<keyword evidence="4 6" id="KW-0472">Membrane</keyword>
<evidence type="ECO:0000256" key="3">
    <source>
        <dbReference type="ARBA" id="ARBA00022989"/>
    </source>
</evidence>
<accession>A0A5C5TYN7</accession>
<evidence type="ECO:0000313" key="9">
    <source>
        <dbReference type="Proteomes" id="UP000315949"/>
    </source>
</evidence>
<keyword evidence="9" id="KW-1185">Reference proteome</keyword>
<comment type="caution">
    <text evidence="8">The sequence shown here is derived from an EMBL/GenBank/DDBJ whole genome shotgun (WGS) entry which is preliminary data.</text>
</comment>
<evidence type="ECO:0000256" key="5">
    <source>
        <dbReference type="SAM" id="MobiDB-lite"/>
    </source>
</evidence>
<reference evidence="8 9" key="1">
    <citation type="submission" date="2019-07" db="EMBL/GenBank/DDBJ databases">
        <title>Luteimonas sp. YD-1 nov., isolated from acidic soil.</title>
        <authorList>
            <person name="Zhou J."/>
        </authorList>
    </citation>
    <scope>NUCLEOTIDE SEQUENCE [LARGE SCALE GENOMIC DNA]</scope>
    <source>
        <strain evidence="8 9">YD-1</strain>
    </source>
</reference>
<comment type="subcellular location">
    <subcellularLocation>
        <location evidence="1">Membrane</location>
        <topology evidence="1">Single-pass membrane protein</topology>
    </subcellularLocation>
</comment>
<keyword evidence="3 6" id="KW-1133">Transmembrane helix</keyword>
<dbReference type="PANTHER" id="PTHR36985:SF1">
    <property type="entry name" value="TRANSLOCATION AND ASSEMBLY MODULE SUBUNIT TAMB"/>
    <property type="match status" value="1"/>
</dbReference>
<protein>
    <submittedName>
        <fullName evidence="8">Translocation/assembly module TamB</fullName>
    </submittedName>
</protein>
<dbReference type="InterPro" id="IPR007452">
    <property type="entry name" value="TamB_C"/>
</dbReference>
<keyword evidence="2 6" id="KW-0812">Transmembrane</keyword>
<organism evidence="8 9">
    <name type="scientific">Luteimonas wenzhouensis</name>
    <dbReference type="NCBI Taxonomy" id="2599615"/>
    <lineage>
        <taxon>Bacteria</taxon>
        <taxon>Pseudomonadati</taxon>
        <taxon>Pseudomonadota</taxon>
        <taxon>Gammaproteobacteria</taxon>
        <taxon>Lysobacterales</taxon>
        <taxon>Lysobacteraceae</taxon>
        <taxon>Luteimonas</taxon>
    </lineage>
</organism>
<evidence type="ECO:0000256" key="1">
    <source>
        <dbReference type="ARBA" id="ARBA00004167"/>
    </source>
</evidence>
<evidence type="ECO:0000259" key="7">
    <source>
        <dbReference type="Pfam" id="PF04357"/>
    </source>
</evidence>
<dbReference type="Proteomes" id="UP000315949">
    <property type="component" value="Unassembled WGS sequence"/>
</dbReference>
<dbReference type="PANTHER" id="PTHR36985">
    <property type="entry name" value="TRANSLOCATION AND ASSEMBLY MODULE SUBUNIT TAMB"/>
    <property type="match status" value="1"/>
</dbReference>
<dbReference type="GO" id="GO:0005886">
    <property type="term" value="C:plasma membrane"/>
    <property type="evidence" value="ECO:0007669"/>
    <property type="project" value="InterPro"/>
</dbReference>
<feature type="domain" description="Translocation and assembly module TamB C-terminal" evidence="7">
    <location>
        <begin position="977"/>
        <end position="1307"/>
    </location>
</feature>
<evidence type="ECO:0000313" key="8">
    <source>
        <dbReference type="EMBL" id="TWT18777.1"/>
    </source>
</evidence>
<evidence type="ECO:0000256" key="4">
    <source>
        <dbReference type="ARBA" id="ARBA00023136"/>
    </source>
</evidence>